<evidence type="ECO:0000313" key="8">
    <source>
        <dbReference type="Proteomes" id="UP000008493"/>
    </source>
</evidence>
<dbReference type="PROSITE" id="PS51379">
    <property type="entry name" value="4FE4S_FER_2"/>
    <property type="match status" value="1"/>
</dbReference>
<feature type="compositionally biased region" description="Polar residues" evidence="4">
    <location>
        <begin position="755"/>
        <end position="768"/>
    </location>
</feature>
<dbReference type="eggNOG" id="ENOG502RDHP">
    <property type="taxonomic scope" value="Eukaryota"/>
</dbReference>
<dbReference type="OMA" id="GYAWGLM"/>
<dbReference type="EMBL" id="JH971390">
    <property type="protein sequence ID" value="EKM79103.1"/>
    <property type="molecule type" value="Genomic_DNA"/>
</dbReference>
<sequence length="1004" mass="109979">MSDSAQRPAKRPRKAEDFPHELPPQRPSQHDPQPHIDHIFIADGLLNKKPGGKKAPLSCCECRRLKLKCDRNFPCASCKKRGCAEICPDGVLVSGKGTRFILANTEQLHSKIQEMSDRIRNLEDAVRVTNPGSPLLATDLMSIKSTMGLYSSNGGQENDGRKTNNVPSDAEHHRILNTGKAPAEDSAMRVDSSLCTAKGNTITFDLTAIQSDISHLSSSFPLSSSYQNTPERNVAMREHIRSQLPSRAEAQRLWDQARRNALWQYNPHPSVTFFPNLLHHIYSSSSDKLPKPITDIDPRRLALLLMILAVACVVDVPSTSDSPTGSSNQSASSNPMHAAHLEAEARASRYHDLGRASLCEIPIMEETNVDTVLALFYEVWFLAVWSDGKKAVGEAWGIMGLVAKLAQSIGLHRSGGKSKVIPEEVEKRRALFWELLYLDARLSLSLGRPPSLSIHHMDCPRPSYAPDDEFELCESPHYFQEWKHTSYQQFLVPVLDAISKPGLDYKSVLELDRRIRDFAVPLPLRNKEKCASRNLALQRASMGTAVEAVLLQLHRSYFIRALSGPEEAFNRRHKYAPSVVAVFLSASRMIATIQELFQKEPELTSRILWYWSNAFSAAIALCLLVSRAPFTCLSPAALQDLQRARLLFRAGKEICPRASQVLPILETMVDKANDIYFRWSNGQELPTIVLRHITEDGTSYTAGDEHDNERRSPSVPPEDAFLYTHQSLAQCIAEVHQIARTMFPLRKPCNCSSRTAQQPNANGANSIGKQGVAVPPNSSRSSPSTTMMAQPDCPPSHEWSPPPIINGASPVLPEAPPVGYMGSGPAVGIGYPTYNRSGRMNGTSSYSSLSGSGMSPSPSPPVYGQQHMAGATFANGTPTYNGYNTNGASGGMYSPSTASSATVSYTKPNSPTYATPTALSPSTSQVPLQSHYSQQQQQQQQHLSSPVHSNSAGPGFYTSVAVLPASGPPVALPPPSSKLAMMDTINFELGALSANNEQSFMVFY</sequence>
<feature type="region of interest" description="Disordered" evidence="4">
    <location>
        <begin position="755"/>
        <end position="796"/>
    </location>
</feature>
<dbReference type="PROSITE" id="PS50048">
    <property type="entry name" value="ZN2_CY6_FUNGAL_2"/>
    <property type="match status" value="1"/>
</dbReference>
<protein>
    <recommendedName>
        <fullName evidence="9">Zn(2)-C6 fungal-type domain-containing protein</fullName>
    </recommendedName>
</protein>
<proteinExistence type="predicted"/>
<dbReference type="GO" id="GO:0006351">
    <property type="term" value="P:DNA-templated transcription"/>
    <property type="evidence" value="ECO:0007669"/>
    <property type="project" value="InterPro"/>
</dbReference>
<evidence type="ECO:0000259" key="5">
    <source>
        <dbReference type="PROSITE" id="PS50048"/>
    </source>
</evidence>
<dbReference type="OrthoDB" id="424974at2759"/>
<dbReference type="InterPro" id="IPR017896">
    <property type="entry name" value="4Fe4S_Fe-S-bd"/>
</dbReference>
<dbReference type="KEGG" id="abp:AGABI1DRAFT106698"/>
<dbReference type="InterPro" id="IPR050613">
    <property type="entry name" value="Sec_Metabolite_Reg"/>
</dbReference>
<organism evidence="7 8">
    <name type="scientific">Agaricus bisporus var. burnettii (strain JB137-S8 / ATCC MYA-4627 / FGSC 10392)</name>
    <name type="common">White button mushroom</name>
    <dbReference type="NCBI Taxonomy" id="597362"/>
    <lineage>
        <taxon>Eukaryota</taxon>
        <taxon>Fungi</taxon>
        <taxon>Dikarya</taxon>
        <taxon>Basidiomycota</taxon>
        <taxon>Agaricomycotina</taxon>
        <taxon>Agaricomycetes</taxon>
        <taxon>Agaricomycetidae</taxon>
        <taxon>Agaricales</taxon>
        <taxon>Agaricineae</taxon>
        <taxon>Agaricaceae</taxon>
        <taxon>Agaricus</taxon>
    </lineage>
</organism>
<dbReference type="Pfam" id="PF04082">
    <property type="entry name" value="Fungal_trans"/>
    <property type="match status" value="1"/>
</dbReference>
<dbReference type="InParanoid" id="K5X7F4"/>
<evidence type="ECO:0000256" key="3">
    <source>
        <dbReference type="ARBA" id="ARBA00023242"/>
    </source>
</evidence>
<feature type="compositionally biased region" description="Low complexity" evidence="4">
    <location>
        <begin position="775"/>
        <end position="784"/>
    </location>
</feature>
<reference evidence="8" key="1">
    <citation type="journal article" date="2012" name="Proc. Natl. Acad. Sci. U.S.A.">
        <title>Genome sequence of the button mushroom Agaricus bisporus reveals mechanisms governing adaptation to a humic-rich ecological niche.</title>
        <authorList>
            <person name="Morin E."/>
            <person name="Kohler A."/>
            <person name="Baker A.R."/>
            <person name="Foulongne-Oriol M."/>
            <person name="Lombard V."/>
            <person name="Nagy L.G."/>
            <person name="Ohm R.A."/>
            <person name="Patyshakuliyeva A."/>
            <person name="Brun A."/>
            <person name="Aerts A.L."/>
            <person name="Bailey A.M."/>
            <person name="Billette C."/>
            <person name="Coutinho P.M."/>
            <person name="Deakin G."/>
            <person name="Doddapaneni H."/>
            <person name="Floudas D."/>
            <person name="Grimwood J."/>
            <person name="Hilden K."/>
            <person name="Kuees U."/>
            <person name="LaButti K.M."/>
            <person name="Lapidus A."/>
            <person name="Lindquist E.A."/>
            <person name="Lucas S.M."/>
            <person name="Murat C."/>
            <person name="Riley R.W."/>
            <person name="Salamov A.A."/>
            <person name="Schmutz J."/>
            <person name="Subramanian V."/>
            <person name="Woesten H.A.B."/>
            <person name="Xu J."/>
            <person name="Eastwood D.C."/>
            <person name="Foster G.D."/>
            <person name="Sonnenberg A.S."/>
            <person name="Cullen D."/>
            <person name="de Vries R.P."/>
            <person name="Lundell T."/>
            <person name="Hibbett D.S."/>
            <person name="Henrissat B."/>
            <person name="Burton K.S."/>
            <person name="Kerrigan R.W."/>
            <person name="Challen M.P."/>
            <person name="Grigoriev I.V."/>
            <person name="Martin F."/>
        </authorList>
    </citation>
    <scope>NUCLEOTIDE SEQUENCE [LARGE SCALE GENOMIC DNA]</scope>
    <source>
        <strain evidence="8">JB137-S8 / ATCC MYA-4627 / FGSC 10392</strain>
    </source>
</reference>
<keyword evidence="2" id="KW-0479">Metal-binding</keyword>
<evidence type="ECO:0000313" key="7">
    <source>
        <dbReference type="EMBL" id="EKM79103.1"/>
    </source>
</evidence>
<dbReference type="SMART" id="SM00906">
    <property type="entry name" value="Fungal_trans"/>
    <property type="match status" value="1"/>
</dbReference>
<name>K5X7F4_AGABU</name>
<feature type="region of interest" description="Disordered" evidence="4">
    <location>
        <begin position="699"/>
        <end position="718"/>
    </location>
</feature>
<feature type="region of interest" description="Disordered" evidence="4">
    <location>
        <begin position="894"/>
        <end position="950"/>
    </location>
</feature>
<feature type="domain" description="4Fe-4S ferredoxin-type" evidence="6">
    <location>
        <begin position="65"/>
        <end position="97"/>
    </location>
</feature>
<dbReference type="CDD" id="cd00067">
    <property type="entry name" value="GAL4"/>
    <property type="match status" value="1"/>
</dbReference>
<dbReference type="Gene3D" id="4.10.240.10">
    <property type="entry name" value="Zn(2)-C6 fungal-type DNA-binding domain"/>
    <property type="match status" value="1"/>
</dbReference>
<dbReference type="PANTHER" id="PTHR31001">
    <property type="entry name" value="UNCHARACTERIZED TRANSCRIPTIONAL REGULATORY PROTEIN"/>
    <property type="match status" value="1"/>
</dbReference>
<feature type="region of interest" description="Disordered" evidence="4">
    <location>
        <begin position="149"/>
        <end position="171"/>
    </location>
</feature>
<dbReference type="GO" id="GO:0003677">
    <property type="term" value="F:DNA binding"/>
    <property type="evidence" value="ECO:0007669"/>
    <property type="project" value="InterPro"/>
</dbReference>
<feature type="region of interest" description="Disordered" evidence="4">
    <location>
        <begin position="842"/>
        <end position="866"/>
    </location>
</feature>
<dbReference type="STRING" id="597362.K5X7F4"/>
<dbReference type="PROSITE" id="PS00463">
    <property type="entry name" value="ZN2_CY6_FUNGAL_1"/>
    <property type="match status" value="1"/>
</dbReference>
<dbReference type="CDD" id="cd12148">
    <property type="entry name" value="fungal_TF_MHR"/>
    <property type="match status" value="1"/>
</dbReference>
<dbReference type="GeneID" id="18822308"/>
<evidence type="ECO:0000259" key="6">
    <source>
        <dbReference type="PROSITE" id="PS51379"/>
    </source>
</evidence>
<comment type="subcellular location">
    <subcellularLocation>
        <location evidence="1">Nucleus</location>
    </subcellularLocation>
</comment>
<evidence type="ECO:0000256" key="4">
    <source>
        <dbReference type="SAM" id="MobiDB-lite"/>
    </source>
</evidence>
<dbReference type="PANTHER" id="PTHR31001:SF56">
    <property type="entry name" value="ZN(2)-C6 FUNGAL-TYPE DOMAIN-CONTAINING PROTEIN"/>
    <property type="match status" value="1"/>
</dbReference>
<evidence type="ECO:0000256" key="1">
    <source>
        <dbReference type="ARBA" id="ARBA00004123"/>
    </source>
</evidence>
<dbReference type="InterPro" id="IPR036864">
    <property type="entry name" value="Zn2-C6_fun-type_DNA-bd_sf"/>
</dbReference>
<feature type="compositionally biased region" description="Polar residues" evidence="4">
    <location>
        <begin position="894"/>
        <end position="924"/>
    </location>
</feature>
<dbReference type="Proteomes" id="UP000008493">
    <property type="component" value="Unassembled WGS sequence"/>
</dbReference>
<keyword evidence="8" id="KW-1185">Reference proteome</keyword>
<dbReference type="GO" id="GO:0008270">
    <property type="term" value="F:zinc ion binding"/>
    <property type="evidence" value="ECO:0007669"/>
    <property type="project" value="InterPro"/>
</dbReference>
<dbReference type="GO" id="GO:0000981">
    <property type="term" value="F:DNA-binding transcription factor activity, RNA polymerase II-specific"/>
    <property type="evidence" value="ECO:0007669"/>
    <property type="project" value="InterPro"/>
</dbReference>
<feature type="compositionally biased region" description="Low complexity" evidence="4">
    <location>
        <begin position="925"/>
        <end position="949"/>
    </location>
</feature>
<feature type="compositionally biased region" description="Low complexity" evidence="4">
    <location>
        <begin position="844"/>
        <end position="856"/>
    </location>
</feature>
<dbReference type="InterPro" id="IPR007219">
    <property type="entry name" value="XnlR_reg_dom"/>
</dbReference>
<dbReference type="AlphaFoldDB" id="K5X7F4"/>
<accession>K5X7F4</accession>
<feature type="region of interest" description="Disordered" evidence="4">
    <location>
        <begin position="1"/>
        <end position="35"/>
    </location>
</feature>
<evidence type="ECO:0000256" key="2">
    <source>
        <dbReference type="ARBA" id="ARBA00022723"/>
    </source>
</evidence>
<dbReference type="SMART" id="SM00066">
    <property type="entry name" value="GAL4"/>
    <property type="match status" value="1"/>
</dbReference>
<keyword evidence="3" id="KW-0539">Nucleus</keyword>
<gene>
    <name evidence="7" type="ORF">AGABI1DRAFT_106698</name>
</gene>
<feature type="compositionally biased region" description="Basic and acidic residues" evidence="4">
    <location>
        <begin position="703"/>
        <end position="712"/>
    </location>
</feature>
<evidence type="ECO:0008006" key="9">
    <source>
        <dbReference type="Google" id="ProtNLM"/>
    </source>
</evidence>
<dbReference type="HOGENOM" id="CLU_007340_2_1_1"/>
<dbReference type="InterPro" id="IPR001138">
    <property type="entry name" value="Zn2Cys6_DnaBD"/>
</dbReference>
<feature type="domain" description="Zn(2)-C6 fungal-type" evidence="5">
    <location>
        <begin position="58"/>
        <end position="87"/>
    </location>
</feature>
<dbReference type="GO" id="GO:0005634">
    <property type="term" value="C:nucleus"/>
    <property type="evidence" value="ECO:0007669"/>
    <property type="project" value="UniProtKB-SubCell"/>
</dbReference>
<dbReference type="RefSeq" id="XP_007329863.1">
    <property type="nucleotide sequence ID" value="XM_007329801.1"/>
</dbReference>